<sequence>MPTEVVTAREEGTVMRFRDRRQAGRELAARLRERQDAGTLPDPLVLALPRGGVAVAAEVAEALGAPLDALVVRKVGAPRHEEYGVGAMAGDGVPVYDEEALRGLGLTRADLAPVVERERAELLRREQLYRQGRPAPDPRGRTVVVVDDGLATGSTARAALRALRARGPARLVLAVPVASPEGAVALRSETDELISLQEPAAFMAVGQWYDEFDQLTDEEVLEALRRHQPRKQQQQQQQL</sequence>
<keyword evidence="3" id="KW-1185">Reference proteome</keyword>
<evidence type="ECO:0000259" key="1">
    <source>
        <dbReference type="Pfam" id="PF00156"/>
    </source>
</evidence>
<dbReference type="EMBL" id="AOHP01000053">
    <property type="protein sequence ID" value="EMF28795.1"/>
    <property type="molecule type" value="Genomic_DNA"/>
</dbReference>
<dbReference type="PATRIC" id="fig|1284664.3.peg.2153"/>
<dbReference type="InterPro" id="IPR000836">
    <property type="entry name" value="PRTase_dom"/>
</dbReference>
<comment type="caution">
    <text evidence="2">The sequence shown here is derived from an EMBL/GenBank/DDBJ whole genome shotgun (WGS) entry which is preliminary data.</text>
</comment>
<dbReference type="CDD" id="cd06223">
    <property type="entry name" value="PRTases_typeI"/>
    <property type="match status" value="1"/>
</dbReference>
<evidence type="ECO:0000313" key="3">
    <source>
        <dbReference type="Proteomes" id="UP000011732"/>
    </source>
</evidence>
<accession>M3DFS1</accession>
<organism evidence="2 3">
    <name type="scientific">Streptomyces gancidicus BKS 13-15</name>
    <dbReference type="NCBI Taxonomy" id="1284664"/>
    <lineage>
        <taxon>Bacteria</taxon>
        <taxon>Bacillati</taxon>
        <taxon>Actinomycetota</taxon>
        <taxon>Actinomycetes</taxon>
        <taxon>Kitasatosporales</taxon>
        <taxon>Streptomycetaceae</taxon>
        <taxon>Streptomyces</taxon>
        <taxon>Streptomyces pseudogriseolus group</taxon>
    </lineage>
</organism>
<evidence type="ECO:0000313" key="2">
    <source>
        <dbReference type="EMBL" id="EMF28795.1"/>
    </source>
</evidence>
<dbReference type="Pfam" id="PF00156">
    <property type="entry name" value="Pribosyltran"/>
    <property type="match status" value="1"/>
</dbReference>
<dbReference type="Gene3D" id="3.30.1310.20">
    <property type="entry name" value="PRTase-like"/>
    <property type="match status" value="1"/>
</dbReference>
<gene>
    <name evidence="2" type="ORF">H114_10741</name>
</gene>
<dbReference type="Proteomes" id="UP000011732">
    <property type="component" value="Unassembled WGS sequence"/>
</dbReference>
<feature type="domain" description="Phosphoribosyltransferase" evidence="1">
    <location>
        <begin position="22"/>
        <end position="197"/>
    </location>
</feature>
<name>M3DFS1_STREZ</name>
<dbReference type="AlphaFoldDB" id="M3DFS1"/>
<dbReference type="InterPro" id="IPR029057">
    <property type="entry name" value="PRTase-like"/>
</dbReference>
<reference evidence="2 3" key="1">
    <citation type="journal article" date="2013" name="Genome Announc.">
        <title>Draft Genome Sequence of Streptomyces gancidicus Strain BKS 13-15.</title>
        <authorList>
            <person name="Kumar S."/>
            <person name="Kaur N."/>
            <person name="Singh N.K."/>
            <person name="Raghava G.P."/>
            <person name="Mayilraj S."/>
        </authorList>
    </citation>
    <scope>NUCLEOTIDE SEQUENCE [LARGE SCALE GENOMIC DNA]</scope>
    <source>
        <strain evidence="2 3">BKS 13-15</strain>
    </source>
</reference>
<proteinExistence type="predicted"/>
<dbReference type="SUPFAM" id="SSF53271">
    <property type="entry name" value="PRTase-like"/>
    <property type="match status" value="1"/>
</dbReference>
<dbReference type="Gene3D" id="3.40.50.2020">
    <property type="match status" value="1"/>
</dbReference>
<protein>
    <recommendedName>
        <fullName evidence="1">Phosphoribosyltransferase domain-containing protein</fullName>
    </recommendedName>
</protein>